<dbReference type="EMBL" id="PUJV01000039">
    <property type="protein sequence ID" value="NHB98546.1"/>
    <property type="molecule type" value="Genomic_DNA"/>
</dbReference>
<comment type="caution">
    <text evidence="1">The sequence shown here is derived from an EMBL/GenBank/DDBJ whole genome shotgun (WGS) entry which is preliminary data.</text>
</comment>
<organism evidence="1 2">
    <name type="scientific">Photorhabdus stackebrandtii</name>
    <dbReference type="NCBI Taxonomy" id="1123042"/>
    <lineage>
        <taxon>Bacteria</taxon>
        <taxon>Pseudomonadati</taxon>
        <taxon>Pseudomonadota</taxon>
        <taxon>Gammaproteobacteria</taxon>
        <taxon>Enterobacterales</taxon>
        <taxon>Morganellaceae</taxon>
        <taxon>Photorhabdus</taxon>
    </lineage>
</organism>
<protein>
    <submittedName>
        <fullName evidence="1">Uncharacterized protein</fullName>
    </submittedName>
</protein>
<name>A0A7X5QQ69_9GAMM</name>
<gene>
    <name evidence="1" type="ORF">C5470_20180</name>
</gene>
<keyword evidence="2" id="KW-1185">Reference proteome</keyword>
<proteinExistence type="predicted"/>
<reference evidence="1 2" key="1">
    <citation type="submission" date="2018-02" db="EMBL/GenBank/DDBJ databases">
        <authorList>
            <person name="Machado R.A."/>
        </authorList>
    </citation>
    <scope>NUCLEOTIDE SEQUENCE [LARGE SCALE GENOMIC DNA]</scope>
    <source>
        <strain evidence="1 2">DSM 23271</strain>
    </source>
</reference>
<evidence type="ECO:0000313" key="1">
    <source>
        <dbReference type="EMBL" id="NHB98546.1"/>
    </source>
</evidence>
<dbReference type="Proteomes" id="UP000547931">
    <property type="component" value="Unassembled WGS sequence"/>
</dbReference>
<dbReference type="AlphaFoldDB" id="A0A7X5QQ69"/>
<dbReference type="RefSeq" id="WP_166291450.1">
    <property type="nucleotide sequence ID" value="NZ_CAWPIE010000039.1"/>
</dbReference>
<sequence length="106" mass="12383">MAEDLKESVCQAMGYFNKYHRYSIKQLASGYQEEITKYSDDKWEAPQRAARLSATVKNYKTSQMLCFIFDIAFKNELDLTPLVVKRLGEHKKVWGIYVAKQLKKPL</sequence>
<evidence type="ECO:0000313" key="2">
    <source>
        <dbReference type="Proteomes" id="UP000547931"/>
    </source>
</evidence>
<accession>A0A7X5QQ69</accession>